<dbReference type="KEGG" id="tpar:AV541_09640"/>
<dbReference type="EMBL" id="CP014141">
    <property type="protein sequence ID" value="AMA76140.1"/>
    <property type="molecule type" value="Genomic_DNA"/>
</dbReference>
<evidence type="ECO:0000313" key="1">
    <source>
        <dbReference type="EMBL" id="AMA76140.1"/>
    </source>
</evidence>
<proteinExistence type="predicted"/>
<sequence length="77" mass="7716">MQGAWIVAVAVAAGAYAGYALARRGGGRAQSGQPSQGSPPSDRICPQVLVTCQDGSIAPTPCDCEGRGGVKRVGVMV</sequence>
<organism evidence="1 2">
    <name type="scientific">Thermus parvatiensis</name>
    <dbReference type="NCBI Taxonomy" id="456163"/>
    <lineage>
        <taxon>Bacteria</taxon>
        <taxon>Thermotogati</taxon>
        <taxon>Deinococcota</taxon>
        <taxon>Deinococci</taxon>
        <taxon>Thermales</taxon>
        <taxon>Thermaceae</taxon>
        <taxon>Thermus</taxon>
    </lineage>
</organism>
<gene>
    <name evidence="1" type="ORF">AV541_09640</name>
</gene>
<evidence type="ECO:0000313" key="2">
    <source>
        <dbReference type="Proteomes" id="UP000061630"/>
    </source>
</evidence>
<accession>A0A0X8D9V3</accession>
<name>A0A0X8D9V3_9DEIN</name>
<dbReference type="Proteomes" id="UP000061630">
    <property type="component" value="Chromosome"/>
</dbReference>
<dbReference type="AlphaFoldDB" id="A0A0X8D9V3"/>
<protein>
    <submittedName>
        <fullName evidence="1">Uncharacterized protein</fullName>
    </submittedName>
</protein>
<reference evidence="1 2" key="1">
    <citation type="submission" date="2016-01" db="EMBL/GenBank/DDBJ databases">
        <title>Genome sequence of Thermus parvatiensis, a thermophile isolated from a hot water spring.</title>
        <authorList>
            <person name="Tripathi C."/>
            <person name="Lal R."/>
        </authorList>
    </citation>
    <scope>NUCLEOTIDE SEQUENCE [LARGE SCALE GENOMIC DNA]</scope>
    <source>
        <strain evidence="1 2">RL</strain>
    </source>
</reference>